<dbReference type="Pfam" id="PF25474">
    <property type="entry name" value="TPR_TmcB"/>
    <property type="match status" value="1"/>
</dbReference>
<feature type="region of interest" description="Disordered" evidence="1">
    <location>
        <begin position="135"/>
        <end position="158"/>
    </location>
</feature>
<feature type="compositionally biased region" description="Basic residues" evidence="1">
    <location>
        <begin position="203"/>
        <end position="214"/>
    </location>
</feature>
<dbReference type="Proteomes" id="UP000324800">
    <property type="component" value="Unassembled WGS sequence"/>
</dbReference>
<gene>
    <name evidence="3" type="ORF">EZS28_053560</name>
</gene>
<dbReference type="InterPro" id="IPR011990">
    <property type="entry name" value="TPR-like_helical_dom_sf"/>
</dbReference>
<protein>
    <recommendedName>
        <fullName evidence="2">TmcB/TmcC TPR repeats domain-containing protein</fullName>
    </recommendedName>
</protein>
<dbReference type="AlphaFoldDB" id="A0A5J4R7F2"/>
<proteinExistence type="predicted"/>
<evidence type="ECO:0000313" key="3">
    <source>
        <dbReference type="EMBL" id="KAA6329906.1"/>
    </source>
</evidence>
<evidence type="ECO:0000256" key="1">
    <source>
        <dbReference type="SAM" id="MobiDB-lite"/>
    </source>
</evidence>
<dbReference type="InterPro" id="IPR057352">
    <property type="entry name" value="TPR_TmcB/C"/>
</dbReference>
<feature type="non-terminal residue" evidence="3">
    <location>
        <position position="1"/>
    </location>
</feature>
<evidence type="ECO:0000313" key="4">
    <source>
        <dbReference type="Proteomes" id="UP000324800"/>
    </source>
</evidence>
<name>A0A5J4R7F2_9EUKA</name>
<feature type="region of interest" description="Disordered" evidence="1">
    <location>
        <begin position="173"/>
        <end position="235"/>
    </location>
</feature>
<evidence type="ECO:0000259" key="2">
    <source>
        <dbReference type="Pfam" id="PF25474"/>
    </source>
</evidence>
<feature type="domain" description="TmcB/TmcC TPR repeats" evidence="2">
    <location>
        <begin position="32"/>
        <end position="140"/>
    </location>
</feature>
<feature type="compositionally biased region" description="Polar residues" evidence="1">
    <location>
        <begin position="175"/>
        <end position="202"/>
    </location>
</feature>
<dbReference type="OrthoDB" id="60033at2759"/>
<sequence length="258" mass="28443">KLSRSSNPSIPLRFVLYCKTKEGGGAQGGQGGSELTSITFLAKMAQAEEYYQAAKLGMQNFFENISSARINFGLVYKQLKMIVESEVKSRKCFEELMVMQPHNTAVLRNYARLLLDIYNDEDTAEMILQRAEMIEEESTQSSTNIEAKMGSDPAAPQLSSRYEAKSGISFGRIQPNDQFMSNENSQQQKSAQQMSISGASRKSVTKKKKKKKKKDNGSGDAVITELQGGGGGTGDDNTLMKRMIIILILLSHFLAIAS</sequence>
<comment type="caution">
    <text evidence="3">The sequence shown here is derived from an EMBL/GenBank/DDBJ whole genome shotgun (WGS) entry which is preliminary data.</text>
</comment>
<accession>A0A5J4R7F2</accession>
<feature type="non-terminal residue" evidence="3">
    <location>
        <position position="258"/>
    </location>
</feature>
<dbReference type="EMBL" id="SNRW01042956">
    <property type="protein sequence ID" value="KAA6329906.1"/>
    <property type="molecule type" value="Genomic_DNA"/>
</dbReference>
<organism evidence="3 4">
    <name type="scientific">Streblomastix strix</name>
    <dbReference type="NCBI Taxonomy" id="222440"/>
    <lineage>
        <taxon>Eukaryota</taxon>
        <taxon>Metamonada</taxon>
        <taxon>Preaxostyla</taxon>
        <taxon>Oxymonadida</taxon>
        <taxon>Streblomastigidae</taxon>
        <taxon>Streblomastix</taxon>
    </lineage>
</organism>
<dbReference type="Gene3D" id="1.25.40.10">
    <property type="entry name" value="Tetratricopeptide repeat domain"/>
    <property type="match status" value="1"/>
</dbReference>
<reference evidence="3 4" key="1">
    <citation type="submission" date="2019-03" db="EMBL/GenBank/DDBJ databases">
        <title>Single cell metagenomics reveals metabolic interactions within the superorganism composed of flagellate Streblomastix strix and complex community of Bacteroidetes bacteria on its surface.</title>
        <authorList>
            <person name="Treitli S.C."/>
            <person name="Kolisko M."/>
            <person name="Husnik F."/>
            <person name="Keeling P."/>
            <person name="Hampl V."/>
        </authorList>
    </citation>
    <scope>NUCLEOTIDE SEQUENCE [LARGE SCALE GENOMIC DNA]</scope>
    <source>
        <strain evidence="3">ST1C</strain>
    </source>
</reference>